<feature type="region of interest" description="Disordered" evidence="1">
    <location>
        <begin position="1"/>
        <end position="134"/>
    </location>
</feature>
<evidence type="ECO:0000313" key="2">
    <source>
        <dbReference type="EMBL" id="KZP23024.1"/>
    </source>
</evidence>
<feature type="compositionally biased region" description="Low complexity" evidence="1">
    <location>
        <begin position="23"/>
        <end position="32"/>
    </location>
</feature>
<proteinExistence type="predicted"/>
<dbReference type="EMBL" id="KV417535">
    <property type="protein sequence ID" value="KZP23024.1"/>
    <property type="molecule type" value="Genomic_DNA"/>
</dbReference>
<reference evidence="2 3" key="1">
    <citation type="journal article" date="2016" name="Mol. Biol. Evol.">
        <title>Comparative Genomics of Early-Diverging Mushroom-Forming Fungi Provides Insights into the Origins of Lignocellulose Decay Capabilities.</title>
        <authorList>
            <person name="Nagy L.G."/>
            <person name="Riley R."/>
            <person name="Tritt A."/>
            <person name="Adam C."/>
            <person name="Daum C."/>
            <person name="Floudas D."/>
            <person name="Sun H."/>
            <person name="Yadav J.S."/>
            <person name="Pangilinan J."/>
            <person name="Larsson K.H."/>
            <person name="Matsuura K."/>
            <person name="Barry K."/>
            <person name="Labutti K."/>
            <person name="Kuo R."/>
            <person name="Ohm R.A."/>
            <person name="Bhattacharya S.S."/>
            <person name="Shirouzu T."/>
            <person name="Yoshinaga Y."/>
            <person name="Martin F.M."/>
            <person name="Grigoriev I.V."/>
            <person name="Hibbett D.S."/>
        </authorList>
    </citation>
    <scope>NUCLEOTIDE SEQUENCE [LARGE SCALE GENOMIC DNA]</scope>
    <source>
        <strain evidence="2 3">CBS 109695</strain>
    </source>
</reference>
<evidence type="ECO:0000256" key="1">
    <source>
        <dbReference type="SAM" id="MobiDB-lite"/>
    </source>
</evidence>
<protein>
    <submittedName>
        <fullName evidence="2">Uncharacterized protein</fullName>
    </submittedName>
</protein>
<sequence>MKPVWATSSDDAKTLNHNLFNTPAPQTPHAHPWAPPPPFSPEKAFPQSLFPELRDVNMSESSPPNPELRHVYQSRQPVEETSSDDAETLNHNMFGATPQTLHGHFWAPSHPFSRDTDRSQSNPEGGDGAVAPGASLISRFMRRCFGTE</sequence>
<gene>
    <name evidence="2" type="ORF">FIBSPDRAFT_858971</name>
</gene>
<organism evidence="2 3">
    <name type="scientific">Athelia psychrophila</name>
    <dbReference type="NCBI Taxonomy" id="1759441"/>
    <lineage>
        <taxon>Eukaryota</taxon>
        <taxon>Fungi</taxon>
        <taxon>Dikarya</taxon>
        <taxon>Basidiomycota</taxon>
        <taxon>Agaricomycotina</taxon>
        <taxon>Agaricomycetes</taxon>
        <taxon>Agaricomycetidae</taxon>
        <taxon>Atheliales</taxon>
        <taxon>Atheliaceae</taxon>
        <taxon>Athelia</taxon>
    </lineage>
</organism>
<dbReference type="AlphaFoldDB" id="A0A166LJL2"/>
<dbReference type="Proteomes" id="UP000076532">
    <property type="component" value="Unassembled WGS sequence"/>
</dbReference>
<accession>A0A166LJL2</accession>
<evidence type="ECO:0000313" key="3">
    <source>
        <dbReference type="Proteomes" id="UP000076532"/>
    </source>
</evidence>
<keyword evidence="3" id="KW-1185">Reference proteome</keyword>
<name>A0A166LJL2_9AGAM</name>